<proteinExistence type="predicted"/>
<dbReference type="GeneID" id="54349999"/>
<organism evidence="1 2">
    <name type="scientific">Didymella exigua CBS 183.55</name>
    <dbReference type="NCBI Taxonomy" id="1150837"/>
    <lineage>
        <taxon>Eukaryota</taxon>
        <taxon>Fungi</taxon>
        <taxon>Dikarya</taxon>
        <taxon>Ascomycota</taxon>
        <taxon>Pezizomycotina</taxon>
        <taxon>Dothideomycetes</taxon>
        <taxon>Pleosporomycetidae</taxon>
        <taxon>Pleosporales</taxon>
        <taxon>Pleosporineae</taxon>
        <taxon>Didymellaceae</taxon>
        <taxon>Didymella</taxon>
    </lineage>
</organism>
<evidence type="ECO:0000313" key="1">
    <source>
        <dbReference type="EMBL" id="KAF1928797.1"/>
    </source>
</evidence>
<dbReference type="AlphaFoldDB" id="A0A6A5RTV9"/>
<dbReference type="OrthoDB" id="4979017at2759"/>
<sequence length="90" mass="9891">MKLILLSLLPSASAYLWFTNDGWSKPADFNSKACENNPNVWYFCGFSAGTKGQNTFPNAFPRGRNDCTLADTLGRGCDWKGARGMVLCCT</sequence>
<keyword evidence="2" id="KW-1185">Reference proteome</keyword>
<evidence type="ECO:0000313" key="2">
    <source>
        <dbReference type="Proteomes" id="UP000800082"/>
    </source>
</evidence>
<dbReference type="RefSeq" id="XP_033449045.1">
    <property type="nucleotide sequence ID" value="XM_033592331.1"/>
</dbReference>
<name>A0A6A5RTV9_9PLEO</name>
<protein>
    <submittedName>
        <fullName evidence="1">Uncharacterized protein</fullName>
    </submittedName>
</protein>
<gene>
    <name evidence="1" type="ORF">M421DRAFT_420020</name>
</gene>
<dbReference type="Proteomes" id="UP000800082">
    <property type="component" value="Unassembled WGS sequence"/>
</dbReference>
<reference evidence="1" key="1">
    <citation type="journal article" date="2020" name="Stud. Mycol.">
        <title>101 Dothideomycetes genomes: a test case for predicting lifestyles and emergence of pathogens.</title>
        <authorList>
            <person name="Haridas S."/>
            <person name="Albert R."/>
            <person name="Binder M."/>
            <person name="Bloem J."/>
            <person name="Labutti K."/>
            <person name="Salamov A."/>
            <person name="Andreopoulos B."/>
            <person name="Baker S."/>
            <person name="Barry K."/>
            <person name="Bills G."/>
            <person name="Bluhm B."/>
            <person name="Cannon C."/>
            <person name="Castanera R."/>
            <person name="Culley D."/>
            <person name="Daum C."/>
            <person name="Ezra D."/>
            <person name="Gonzalez J."/>
            <person name="Henrissat B."/>
            <person name="Kuo A."/>
            <person name="Liang C."/>
            <person name="Lipzen A."/>
            <person name="Lutzoni F."/>
            <person name="Magnuson J."/>
            <person name="Mondo S."/>
            <person name="Nolan M."/>
            <person name="Ohm R."/>
            <person name="Pangilinan J."/>
            <person name="Park H.-J."/>
            <person name="Ramirez L."/>
            <person name="Alfaro M."/>
            <person name="Sun H."/>
            <person name="Tritt A."/>
            <person name="Yoshinaga Y."/>
            <person name="Zwiers L.-H."/>
            <person name="Turgeon B."/>
            <person name="Goodwin S."/>
            <person name="Spatafora J."/>
            <person name="Crous P."/>
            <person name="Grigoriev I."/>
        </authorList>
    </citation>
    <scope>NUCLEOTIDE SEQUENCE</scope>
    <source>
        <strain evidence="1">CBS 183.55</strain>
    </source>
</reference>
<dbReference type="EMBL" id="ML978967">
    <property type="protein sequence ID" value="KAF1928797.1"/>
    <property type="molecule type" value="Genomic_DNA"/>
</dbReference>
<accession>A0A6A5RTV9</accession>